<protein>
    <submittedName>
        <fullName evidence="2">Uncharacterized protein</fullName>
    </submittedName>
</protein>
<evidence type="ECO:0000313" key="2">
    <source>
        <dbReference type="EMBL" id="GBP18779.1"/>
    </source>
</evidence>
<gene>
    <name evidence="2" type="ORF">EVAR_93207_1</name>
</gene>
<keyword evidence="3" id="KW-1185">Reference proteome</keyword>
<dbReference type="Proteomes" id="UP000299102">
    <property type="component" value="Unassembled WGS sequence"/>
</dbReference>
<name>A0A4C1TXL0_EUMVA</name>
<feature type="signal peptide" evidence="1">
    <location>
        <begin position="1"/>
        <end position="20"/>
    </location>
</feature>
<accession>A0A4C1TXL0</accession>
<evidence type="ECO:0000313" key="3">
    <source>
        <dbReference type="Proteomes" id="UP000299102"/>
    </source>
</evidence>
<proteinExistence type="predicted"/>
<sequence length="173" mass="19045">MLGFALVTVSACLSFIFLKADFTGRVNIPSYRRRSISAGASRDSFELCKSDTKFLPPSILYFHLHFSFFELSPLRDKRGVTTETYRRNDTAVCRRTGTIGTTLVAVPTNISSRFSNSKLDHVVSTVSDGCAPAGDPAKTFRLYERVSDSKKLELKKQIREDVAPPAGAGASEL</sequence>
<dbReference type="EMBL" id="BGZK01000101">
    <property type="protein sequence ID" value="GBP18779.1"/>
    <property type="molecule type" value="Genomic_DNA"/>
</dbReference>
<feature type="chain" id="PRO_5020027902" evidence="1">
    <location>
        <begin position="21"/>
        <end position="173"/>
    </location>
</feature>
<evidence type="ECO:0000256" key="1">
    <source>
        <dbReference type="SAM" id="SignalP"/>
    </source>
</evidence>
<dbReference type="AlphaFoldDB" id="A0A4C1TXL0"/>
<organism evidence="2 3">
    <name type="scientific">Eumeta variegata</name>
    <name type="common">Bagworm moth</name>
    <name type="synonym">Eumeta japonica</name>
    <dbReference type="NCBI Taxonomy" id="151549"/>
    <lineage>
        <taxon>Eukaryota</taxon>
        <taxon>Metazoa</taxon>
        <taxon>Ecdysozoa</taxon>
        <taxon>Arthropoda</taxon>
        <taxon>Hexapoda</taxon>
        <taxon>Insecta</taxon>
        <taxon>Pterygota</taxon>
        <taxon>Neoptera</taxon>
        <taxon>Endopterygota</taxon>
        <taxon>Lepidoptera</taxon>
        <taxon>Glossata</taxon>
        <taxon>Ditrysia</taxon>
        <taxon>Tineoidea</taxon>
        <taxon>Psychidae</taxon>
        <taxon>Oiketicinae</taxon>
        <taxon>Eumeta</taxon>
    </lineage>
</organism>
<reference evidence="2 3" key="1">
    <citation type="journal article" date="2019" name="Commun. Biol.">
        <title>The bagworm genome reveals a unique fibroin gene that provides high tensile strength.</title>
        <authorList>
            <person name="Kono N."/>
            <person name="Nakamura H."/>
            <person name="Ohtoshi R."/>
            <person name="Tomita M."/>
            <person name="Numata K."/>
            <person name="Arakawa K."/>
        </authorList>
    </citation>
    <scope>NUCLEOTIDE SEQUENCE [LARGE SCALE GENOMIC DNA]</scope>
</reference>
<keyword evidence="1" id="KW-0732">Signal</keyword>
<comment type="caution">
    <text evidence="2">The sequence shown here is derived from an EMBL/GenBank/DDBJ whole genome shotgun (WGS) entry which is preliminary data.</text>
</comment>